<accession>A0A8S3TU31</accession>
<protein>
    <submittedName>
        <fullName evidence="1">Uncharacterized protein</fullName>
    </submittedName>
</protein>
<name>A0A8S3TU31_MYTED</name>
<sequence length="183" mass="21223">MKNRGSSVSLLSFLPDKAEGVFESGDKKNWSVTFSIYGLSQQDINDAKSGLDKAVREKYKTDKHHDSYICRFDKYEIAYLKSIESNCPIKMTIDQVNSVIIFEGFQDELLNAKQEFFDALRKIAHTRFCKEEAIIVNEQVQWYFKDLDDKGQPTLTKYPDMINMYLETGYNGDSGRKEVELKR</sequence>
<evidence type="ECO:0000313" key="2">
    <source>
        <dbReference type="Proteomes" id="UP000683360"/>
    </source>
</evidence>
<organism evidence="1 2">
    <name type="scientific">Mytilus edulis</name>
    <name type="common">Blue mussel</name>
    <dbReference type="NCBI Taxonomy" id="6550"/>
    <lineage>
        <taxon>Eukaryota</taxon>
        <taxon>Metazoa</taxon>
        <taxon>Spiralia</taxon>
        <taxon>Lophotrochozoa</taxon>
        <taxon>Mollusca</taxon>
        <taxon>Bivalvia</taxon>
        <taxon>Autobranchia</taxon>
        <taxon>Pteriomorphia</taxon>
        <taxon>Mytilida</taxon>
        <taxon>Mytiloidea</taxon>
        <taxon>Mytilidae</taxon>
        <taxon>Mytilinae</taxon>
        <taxon>Mytilus</taxon>
    </lineage>
</organism>
<dbReference type="AlphaFoldDB" id="A0A8S3TU31"/>
<comment type="caution">
    <text evidence="1">The sequence shown here is derived from an EMBL/GenBank/DDBJ whole genome shotgun (WGS) entry which is preliminary data.</text>
</comment>
<reference evidence="1" key="1">
    <citation type="submission" date="2021-03" db="EMBL/GenBank/DDBJ databases">
        <authorList>
            <person name="Bekaert M."/>
        </authorList>
    </citation>
    <scope>NUCLEOTIDE SEQUENCE</scope>
</reference>
<dbReference type="OrthoDB" id="5987649at2759"/>
<keyword evidence="2" id="KW-1185">Reference proteome</keyword>
<proteinExistence type="predicted"/>
<dbReference type="Proteomes" id="UP000683360">
    <property type="component" value="Unassembled WGS sequence"/>
</dbReference>
<evidence type="ECO:0000313" key="1">
    <source>
        <dbReference type="EMBL" id="CAG2237185.1"/>
    </source>
</evidence>
<dbReference type="EMBL" id="CAJPWZ010002379">
    <property type="protein sequence ID" value="CAG2237185.1"/>
    <property type="molecule type" value="Genomic_DNA"/>
</dbReference>
<gene>
    <name evidence="1" type="ORF">MEDL_49665</name>
</gene>